<accession>A0ABN1VPH4</accession>
<dbReference type="InterPro" id="IPR007278">
    <property type="entry name" value="DUF397"/>
</dbReference>
<dbReference type="Proteomes" id="UP001500037">
    <property type="component" value="Unassembled WGS sequence"/>
</dbReference>
<dbReference type="RefSeq" id="WP_344438822.1">
    <property type="nucleotide sequence ID" value="NZ_BAAALF010000006.1"/>
</dbReference>
<reference evidence="2 3" key="1">
    <citation type="journal article" date="2019" name="Int. J. Syst. Evol. Microbiol.">
        <title>The Global Catalogue of Microorganisms (GCM) 10K type strain sequencing project: providing services to taxonomists for standard genome sequencing and annotation.</title>
        <authorList>
            <consortium name="The Broad Institute Genomics Platform"/>
            <consortium name="The Broad Institute Genome Sequencing Center for Infectious Disease"/>
            <person name="Wu L."/>
            <person name="Ma J."/>
        </authorList>
    </citation>
    <scope>NUCLEOTIDE SEQUENCE [LARGE SCALE GENOMIC DNA]</scope>
    <source>
        <strain evidence="2 3">JCM 13004</strain>
    </source>
</reference>
<comment type="caution">
    <text evidence="2">The sequence shown here is derived from an EMBL/GenBank/DDBJ whole genome shotgun (WGS) entry which is preliminary data.</text>
</comment>
<sequence length="74" mass="7665">MSTYYPNIAELGVTMRKSSYSNQGADCVETAGLAGEVVVADSKNPTGPGHRHQPQAWAAFARAVGTGTLTPVTA</sequence>
<evidence type="ECO:0000313" key="2">
    <source>
        <dbReference type="EMBL" id="GAA1219077.1"/>
    </source>
</evidence>
<evidence type="ECO:0000259" key="1">
    <source>
        <dbReference type="Pfam" id="PF04149"/>
    </source>
</evidence>
<gene>
    <name evidence="2" type="ORF">GCM10009665_06380</name>
</gene>
<name>A0ABN1VPH4_9ACTN</name>
<protein>
    <recommendedName>
        <fullName evidence="1">DUF397 domain-containing protein</fullName>
    </recommendedName>
</protein>
<evidence type="ECO:0000313" key="3">
    <source>
        <dbReference type="Proteomes" id="UP001500037"/>
    </source>
</evidence>
<dbReference type="Pfam" id="PF04149">
    <property type="entry name" value="DUF397"/>
    <property type="match status" value="1"/>
</dbReference>
<organism evidence="2 3">
    <name type="scientific">Kitasatospora nipponensis</name>
    <dbReference type="NCBI Taxonomy" id="258049"/>
    <lineage>
        <taxon>Bacteria</taxon>
        <taxon>Bacillati</taxon>
        <taxon>Actinomycetota</taxon>
        <taxon>Actinomycetes</taxon>
        <taxon>Kitasatosporales</taxon>
        <taxon>Streptomycetaceae</taxon>
        <taxon>Kitasatospora</taxon>
    </lineage>
</organism>
<keyword evidence="3" id="KW-1185">Reference proteome</keyword>
<proteinExistence type="predicted"/>
<dbReference type="EMBL" id="BAAALF010000006">
    <property type="protein sequence ID" value="GAA1219077.1"/>
    <property type="molecule type" value="Genomic_DNA"/>
</dbReference>
<feature type="domain" description="DUF397" evidence="1">
    <location>
        <begin position="16"/>
        <end position="64"/>
    </location>
</feature>